<dbReference type="EMBL" id="LAZR01000146">
    <property type="protein sequence ID" value="KKN86537.1"/>
    <property type="molecule type" value="Genomic_DNA"/>
</dbReference>
<accession>A0A0F9UGP0</accession>
<name>A0A0F9UGP0_9ZZZZ</name>
<sequence length="173" mass="20091">MSKRGTAIFLLSVWTLTLFIGMILYTPPDDISDEWTVIEIQSISEEKRDINISINNKLTLTWNVEYTWISLPSQDYEIIYNSHPDTRWRFFTYTRTEAPTNLLFGDAIFDGPYGVNSTSITITSKCEAKFSLYNYDLDLLYNVTTNDSSITIQLHQRTWILANGSLCFWNIRS</sequence>
<feature type="transmembrane region" description="Helical" evidence="1">
    <location>
        <begin position="7"/>
        <end position="25"/>
    </location>
</feature>
<protein>
    <submittedName>
        <fullName evidence="2">Uncharacterized protein</fullName>
    </submittedName>
</protein>
<keyword evidence="1" id="KW-0472">Membrane</keyword>
<gene>
    <name evidence="2" type="ORF">LCGC14_0267130</name>
</gene>
<organism evidence="2">
    <name type="scientific">marine sediment metagenome</name>
    <dbReference type="NCBI Taxonomy" id="412755"/>
    <lineage>
        <taxon>unclassified sequences</taxon>
        <taxon>metagenomes</taxon>
        <taxon>ecological metagenomes</taxon>
    </lineage>
</organism>
<evidence type="ECO:0000313" key="2">
    <source>
        <dbReference type="EMBL" id="KKN86537.1"/>
    </source>
</evidence>
<reference evidence="2" key="1">
    <citation type="journal article" date="2015" name="Nature">
        <title>Complex archaea that bridge the gap between prokaryotes and eukaryotes.</title>
        <authorList>
            <person name="Spang A."/>
            <person name="Saw J.H."/>
            <person name="Jorgensen S.L."/>
            <person name="Zaremba-Niedzwiedzka K."/>
            <person name="Martijn J."/>
            <person name="Lind A.E."/>
            <person name="van Eijk R."/>
            <person name="Schleper C."/>
            <person name="Guy L."/>
            <person name="Ettema T.J."/>
        </authorList>
    </citation>
    <scope>NUCLEOTIDE SEQUENCE</scope>
</reference>
<comment type="caution">
    <text evidence="2">The sequence shown here is derived from an EMBL/GenBank/DDBJ whole genome shotgun (WGS) entry which is preliminary data.</text>
</comment>
<evidence type="ECO:0000256" key="1">
    <source>
        <dbReference type="SAM" id="Phobius"/>
    </source>
</evidence>
<keyword evidence="1" id="KW-1133">Transmembrane helix</keyword>
<keyword evidence="1" id="KW-0812">Transmembrane</keyword>
<dbReference type="AlphaFoldDB" id="A0A0F9UGP0"/>
<proteinExistence type="predicted"/>